<dbReference type="Proteomes" id="UP000207598">
    <property type="component" value="Unassembled WGS sequence"/>
</dbReference>
<feature type="chain" id="PRO_5012873120" description="DUF2147 domain-containing protein" evidence="1">
    <location>
        <begin position="22"/>
        <end position="131"/>
    </location>
</feature>
<dbReference type="RefSeq" id="WP_245853539.1">
    <property type="nucleotide sequence ID" value="NZ_FXYF01000016.1"/>
</dbReference>
<dbReference type="Pfam" id="PF09917">
    <property type="entry name" value="DUF2147"/>
    <property type="match status" value="1"/>
</dbReference>
<name>A0A238L3Y6_9RHOB</name>
<accession>A0A238L3Y6</accession>
<keyword evidence="4" id="KW-1185">Reference proteome</keyword>
<dbReference type="AlphaFoldDB" id="A0A238L3Y6"/>
<keyword evidence="1" id="KW-0732">Signal</keyword>
<dbReference type="EMBL" id="FXYF01000016">
    <property type="protein sequence ID" value="SMX49570.1"/>
    <property type="molecule type" value="Genomic_DNA"/>
</dbReference>
<evidence type="ECO:0000313" key="3">
    <source>
        <dbReference type="EMBL" id="SMX49570.1"/>
    </source>
</evidence>
<proteinExistence type="predicted"/>
<evidence type="ECO:0000259" key="2">
    <source>
        <dbReference type="Pfam" id="PF09917"/>
    </source>
</evidence>
<dbReference type="InterPro" id="IPR019223">
    <property type="entry name" value="DUF2147"/>
</dbReference>
<evidence type="ECO:0000256" key="1">
    <source>
        <dbReference type="SAM" id="SignalP"/>
    </source>
</evidence>
<reference evidence="3 4" key="1">
    <citation type="submission" date="2017-05" db="EMBL/GenBank/DDBJ databases">
        <authorList>
            <person name="Song R."/>
            <person name="Chenine A.L."/>
            <person name="Ruprecht R.M."/>
        </authorList>
    </citation>
    <scope>NUCLEOTIDE SEQUENCE [LARGE SCALE GENOMIC DNA]</scope>
    <source>
        <strain evidence="3 4">CECT 8898</strain>
    </source>
</reference>
<dbReference type="Gene3D" id="2.40.128.520">
    <property type="match status" value="1"/>
</dbReference>
<protein>
    <recommendedName>
        <fullName evidence="2">DUF2147 domain-containing protein</fullName>
    </recommendedName>
</protein>
<gene>
    <name evidence="3" type="ORF">MAA8898_04351</name>
</gene>
<organism evidence="3 4">
    <name type="scientific">Maliponia aquimaris</name>
    <dbReference type="NCBI Taxonomy" id="1673631"/>
    <lineage>
        <taxon>Bacteria</taxon>
        <taxon>Pseudomonadati</taxon>
        <taxon>Pseudomonadota</taxon>
        <taxon>Alphaproteobacteria</taxon>
        <taxon>Rhodobacterales</taxon>
        <taxon>Paracoccaceae</taxon>
        <taxon>Maliponia</taxon>
    </lineage>
</organism>
<evidence type="ECO:0000313" key="4">
    <source>
        <dbReference type="Proteomes" id="UP000207598"/>
    </source>
</evidence>
<feature type="domain" description="DUF2147" evidence="2">
    <location>
        <begin position="27"/>
        <end position="129"/>
    </location>
</feature>
<dbReference type="PANTHER" id="PTHR36919:SF2">
    <property type="entry name" value="BLL6627 PROTEIN"/>
    <property type="match status" value="1"/>
</dbReference>
<feature type="signal peptide" evidence="1">
    <location>
        <begin position="1"/>
        <end position="21"/>
    </location>
</feature>
<dbReference type="PANTHER" id="PTHR36919">
    <property type="entry name" value="BLR1215 PROTEIN"/>
    <property type="match status" value="1"/>
</dbReference>
<sequence>MKRFLLLPLMFVVGFAMSAAAADPMVGLWKTPPDRKNLSSHIRVDPCGVALCGTVFKAFDPQGREVKTPNVGKLLFWDLKPSGGGAYGGGKVRVPLLNVTASAKAQLTGNSLRVTGCKAGVCDGQTWARLN</sequence>